<organism evidence="5">
    <name type="scientific">Talaromyces marneffei PM1</name>
    <dbReference type="NCBI Taxonomy" id="1077442"/>
    <lineage>
        <taxon>Eukaryota</taxon>
        <taxon>Fungi</taxon>
        <taxon>Dikarya</taxon>
        <taxon>Ascomycota</taxon>
        <taxon>Pezizomycotina</taxon>
        <taxon>Eurotiomycetes</taxon>
        <taxon>Eurotiomycetidae</taxon>
        <taxon>Eurotiales</taxon>
        <taxon>Trichocomaceae</taxon>
        <taxon>Talaromyces</taxon>
        <taxon>Talaromyces sect. Talaromyces</taxon>
    </lineage>
</organism>
<evidence type="ECO:0000313" key="5">
    <source>
        <dbReference type="EMBL" id="KFX49732.1"/>
    </source>
</evidence>
<reference evidence="5" key="1">
    <citation type="journal article" date="2014" name="PLoS Genet.">
        <title>Signature Gene Expression Reveals Novel Clues to the Molecular Mechanisms of Dimorphic Transition in Penicillium marneffei.</title>
        <authorList>
            <person name="Yang E."/>
            <person name="Wang G."/>
            <person name="Cai J."/>
            <person name="Woo P.C."/>
            <person name="Lau S.K."/>
            <person name="Yuen K.-Y."/>
            <person name="Chow W.-N."/>
            <person name="Lin X."/>
        </authorList>
    </citation>
    <scope>NUCLEOTIDE SEQUENCE [LARGE SCALE GENOMIC DNA]</scope>
    <source>
        <strain evidence="5">PM1</strain>
    </source>
</reference>
<dbReference type="SUPFAM" id="SSF53335">
    <property type="entry name" value="S-adenosyl-L-methionine-dependent methyltransferases"/>
    <property type="match status" value="1"/>
</dbReference>
<dbReference type="InterPro" id="IPR036390">
    <property type="entry name" value="WH_DNA-bd_sf"/>
</dbReference>
<proteinExistence type="predicted"/>
<evidence type="ECO:0000256" key="1">
    <source>
        <dbReference type="ARBA" id="ARBA00022603"/>
    </source>
</evidence>
<evidence type="ECO:0000259" key="4">
    <source>
        <dbReference type="Pfam" id="PF00891"/>
    </source>
</evidence>
<protein>
    <submittedName>
        <fullName evidence="5">O-methyltransferase FtmD</fullName>
    </submittedName>
</protein>
<dbReference type="EMBL" id="JPOX01000009">
    <property type="protein sequence ID" value="KFX49732.1"/>
    <property type="molecule type" value="Genomic_DNA"/>
</dbReference>
<feature type="domain" description="O-methyltransferase C-terminal" evidence="4">
    <location>
        <begin position="198"/>
        <end position="423"/>
    </location>
</feature>
<dbReference type="PROSITE" id="PS51683">
    <property type="entry name" value="SAM_OMT_II"/>
    <property type="match status" value="1"/>
</dbReference>
<dbReference type="AlphaFoldDB" id="A0A093VB07"/>
<dbReference type="Gene3D" id="3.40.50.150">
    <property type="entry name" value="Vaccinia Virus protein VP39"/>
    <property type="match status" value="1"/>
</dbReference>
<dbReference type="InterPro" id="IPR016461">
    <property type="entry name" value="COMT-like"/>
</dbReference>
<evidence type="ECO:0000256" key="2">
    <source>
        <dbReference type="ARBA" id="ARBA00022679"/>
    </source>
</evidence>
<dbReference type="PANTHER" id="PTHR43712">
    <property type="entry name" value="PUTATIVE (AFU_ORTHOLOGUE AFUA_4G14580)-RELATED"/>
    <property type="match status" value="1"/>
</dbReference>
<keyword evidence="3" id="KW-0949">S-adenosyl-L-methionine</keyword>
<dbReference type="GO" id="GO:0032259">
    <property type="term" value="P:methylation"/>
    <property type="evidence" value="ECO:0007669"/>
    <property type="project" value="UniProtKB-KW"/>
</dbReference>
<keyword evidence="2 5" id="KW-0808">Transferase</keyword>
<dbReference type="InterPro" id="IPR036388">
    <property type="entry name" value="WH-like_DNA-bd_sf"/>
</dbReference>
<dbReference type="Gene3D" id="1.10.10.10">
    <property type="entry name" value="Winged helix-like DNA-binding domain superfamily/Winged helix DNA-binding domain"/>
    <property type="match status" value="1"/>
</dbReference>
<dbReference type="PANTHER" id="PTHR43712:SF16">
    <property type="entry name" value="O-METHYLTRANSFERASE ELCB"/>
    <property type="match status" value="1"/>
</dbReference>
<evidence type="ECO:0000256" key="3">
    <source>
        <dbReference type="ARBA" id="ARBA00022691"/>
    </source>
</evidence>
<dbReference type="HOGENOM" id="CLU_005533_1_3_1"/>
<sequence length="450" mass="49166">MNHPANLQSLSSTVGLKVTELSNLLKTAGLPEPSFAERSYDDFAHETTSSADNAIRQVRNDLIDAAKDIIRLAMGPIDQILSLAWSASDTANINIINTFSIAQKVPSGSSISAEDLSAATGLPLDELTRAVRYAITNGIFTENTPGLFAHSAASAALARNKHLRDICDFNTDFLAAIQIKLAEALKARASGASDAPHAAFNVAYRTEDDLFQHFHKDADLNAKYHGYLAGRVNTPLWSVDRLITAWDWSALGDATVVDCGGSSGHTCVALAPICPQTKFIVQDMSADAMELGRENVAFLSSSDSSSPYHDLTSRITFATHNFFTEQKTLADVYIFRHILHDWDDRNSVKIIKSLVPALEKKSAQNNGRHPRVLISEGIVPPSPEKRRGTVTEKMIRIEDSIMLAAHNARERNVQDFIAIFQTADSRFSFIGETSGAKEGAFQSLLEFKFA</sequence>
<dbReference type="InterPro" id="IPR029063">
    <property type="entry name" value="SAM-dependent_MTases_sf"/>
</dbReference>
<keyword evidence="1 5" id="KW-0489">Methyltransferase</keyword>
<dbReference type="InterPro" id="IPR001077">
    <property type="entry name" value="COMT_C"/>
</dbReference>
<dbReference type="GO" id="GO:0008171">
    <property type="term" value="F:O-methyltransferase activity"/>
    <property type="evidence" value="ECO:0007669"/>
    <property type="project" value="InterPro"/>
</dbReference>
<accession>A0A093VB07</accession>
<gene>
    <name evidence="5" type="ORF">GQ26_0093020</name>
</gene>
<name>A0A093VB07_TALMA</name>
<dbReference type="SUPFAM" id="SSF46785">
    <property type="entry name" value="Winged helix' DNA-binding domain"/>
    <property type="match status" value="1"/>
</dbReference>
<dbReference type="eggNOG" id="KOG3178">
    <property type="taxonomic scope" value="Eukaryota"/>
</dbReference>
<comment type="caution">
    <text evidence="5">The sequence shown here is derived from an EMBL/GenBank/DDBJ whole genome shotgun (WGS) entry which is preliminary data.</text>
</comment>
<dbReference type="Pfam" id="PF00891">
    <property type="entry name" value="Methyltransf_2"/>
    <property type="match status" value="1"/>
</dbReference>